<keyword evidence="1 6" id="KW-0597">Phosphoprotein</keyword>
<dbReference type="GO" id="GO:0000156">
    <property type="term" value="F:phosphorelay response regulator activity"/>
    <property type="evidence" value="ECO:0007669"/>
    <property type="project" value="TreeGrafter"/>
</dbReference>
<keyword evidence="10" id="KW-1185">Reference proteome</keyword>
<evidence type="ECO:0000256" key="4">
    <source>
        <dbReference type="ARBA" id="ARBA00023125"/>
    </source>
</evidence>
<evidence type="ECO:0000313" key="9">
    <source>
        <dbReference type="EMBL" id="SHL86880.1"/>
    </source>
</evidence>
<dbReference type="Proteomes" id="UP000322545">
    <property type="component" value="Unassembled WGS sequence"/>
</dbReference>
<feature type="modified residue" description="4-aspartylphosphate" evidence="6">
    <location>
        <position position="54"/>
    </location>
</feature>
<organism evidence="9 10">
    <name type="scientific">Roseovarius litoreus</name>
    <dbReference type="NCBI Taxonomy" id="1155722"/>
    <lineage>
        <taxon>Bacteria</taxon>
        <taxon>Pseudomonadati</taxon>
        <taxon>Pseudomonadota</taxon>
        <taxon>Alphaproteobacteria</taxon>
        <taxon>Rhodobacterales</taxon>
        <taxon>Roseobacteraceae</taxon>
        <taxon>Roseovarius</taxon>
    </lineage>
</organism>
<dbReference type="SUPFAM" id="SSF52172">
    <property type="entry name" value="CheY-like"/>
    <property type="match status" value="1"/>
</dbReference>
<evidence type="ECO:0000256" key="6">
    <source>
        <dbReference type="PROSITE-ProRule" id="PRU00169"/>
    </source>
</evidence>
<dbReference type="RefSeq" id="WP_149779002.1">
    <property type="nucleotide sequence ID" value="NZ_FRCB01000003.1"/>
</dbReference>
<evidence type="ECO:0000256" key="5">
    <source>
        <dbReference type="ARBA" id="ARBA00023163"/>
    </source>
</evidence>
<dbReference type="GO" id="GO:0006355">
    <property type="term" value="P:regulation of DNA-templated transcription"/>
    <property type="evidence" value="ECO:0007669"/>
    <property type="project" value="TreeGrafter"/>
</dbReference>
<accession>A0A1M7E5A9</accession>
<feature type="compositionally biased region" description="Polar residues" evidence="7">
    <location>
        <begin position="121"/>
        <end position="130"/>
    </location>
</feature>
<feature type="compositionally biased region" description="Low complexity" evidence="7">
    <location>
        <begin position="131"/>
        <end position="146"/>
    </location>
</feature>
<evidence type="ECO:0000256" key="2">
    <source>
        <dbReference type="ARBA" id="ARBA00023012"/>
    </source>
</evidence>
<dbReference type="AlphaFoldDB" id="A0A1M7E5A9"/>
<dbReference type="Gene3D" id="3.40.50.2300">
    <property type="match status" value="1"/>
</dbReference>
<dbReference type="PANTHER" id="PTHR48111:SF1">
    <property type="entry name" value="TWO-COMPONENT RESPONSE REGULATOR ORR33"/>
    <property type="match status" value="1"/>
</dbReference>
<dbReference type="EMBL" id="FRCB01000003">
    <property type="protein sequence ID" value="SHL86880.1"/>
    <property type="molecule type" value="Genomic_DNA"/>
</dbReference>
<dbReference type="PROSITE" id="PS50110">
    <property type="entry name" value="RESPONSE_REGULATORY"/>
    <property type="match status" value="1"/>
</dbReference>
<name>A0A1M7E5A9_9RHOB</name>
<evidence type="ECO:0000256" key="1">
    <source>
        <dbReference type="ARBA" id="ARBA00022553"/>
    </source>
</evidence>
<keyword evidence="3" id="KW-0805">Transcription regulation</keyword>
<dbReference type="GO" id="GO:0032993">
    <property type="term" value="C:protein-DNA complex"/>
    <property type="evidence" value="ECO:0007669"/>
    <property type="project" value="TreeGrafter"/>
</dbReference>
<keyword evidence="4" id="KW-0238">DNA-binding</keyword>
<evidence type="ECO:0000256" key="3">
    <source>
        <dbReference type="ARBA" id="ARBA00023015"/>
    </source>
</evidence>
<keyword evidence="2" id="KW-0902">Two-component regulatory system</keyword>
<proteinExistence type="predicted"/>
<dbReference type="GO" id="GO:0005829">
    <property type="term" value="C:cytosol"/>
    <property type="evidence" value="ECO:0007669"/>
    <property type="project" value="TreeGrafter"/>
</dbReference>
<dbReference type="SMART" id="SM00448">
    <property type="entry name" value="REC"/>
    <property type="match status" value="1"/>
</dbReference>
<dbReference type="InterPro" id="IPR001789">
    <property type="entry name" value="Sig_transdc_resp-reg_receiver"/>
</dbReference>
<evidence type="ECO:0000313" key="10">
    <source>
        <dbReference type="Proteomes" id="UP000322545"/>
    </source>
</evidence>
<feature type="domain" description="Response regulatory" evidence="8">
    <location>
        <begin position="2"/>
        <end position="121"/>
    </location>
</feature>
<dbReference type="CDD" id="cd17574">
    <property type="entry name" value="REC_OmpR"/>
    <property type="match status" value="1"/>
</dbReference>
<keyword evidence="5" id="KW-0804">Transcription</keyword>
<sequence>MKILLVDDDESILALLKQFLSASCGHNVTACPGGVEALDCIATSEEQFDCFVLDIQMPQIDGITLCEKIRNTPRYANTSIIMLTAMAQLDHLDRAFAAGANDYITKPFELGELRARIKSSQRFARSQGPDSSTSSMASAESARSGADAPSGDTAQDDGFAEVIDIRNIDRVLSYTAFENYIMQLPRFGMFQSSVSSIRILQADQAHQVCSPDQFRQLIHLVAGVISETIRRDNCFFSYRGGGLFLCIQNGRDSLSREDIEKPLNRRLQVALAKFPRNVSLELTVGKRHPLRWVTKAGILKVLFNLARDTEDESALPLIETQRDTTLVNIENRRRENPPGRQPYKSMLNEFLGEEELSPNQLRKMVKGHNGS</sequence>
<dbReference type="InterPro" id="IPR039420">
    <property type="entry name" value="WalR-like"/>
</dbReference>
<gene>
    <name evidence="9" type="ORF">SAMN05443432_103206</name>
</gene>
<protein>
    <submittedName>
        <fullName evidence="9">Response regulator receiver domain-containing protein</fullName>
    </submittedName>
</protein>
<reference evidence="9 10" key="1">
    <citation type="submission" date="2016-11" db="EMBL/GenBank/DDBJ databases">
        <authorList>
            <person name="Varghese N."/>
            <person name="Submissions S."/>
        </authorList>
    </citation>
    <scope>NUCLEOTIDE SEQUENCE [LARGE SCALE GENOMIC DNA]</scope>
    <source>
        <strain evidence="9 10">DSM 28249</strain>
    </source>
</reference>
<dbReference type="PANTHER" id="PTHR48111">
    <property type="entry name" value="REGULATOR OF RPOS"/>
    <property type="match status" value="1"/>
</dbReference>
<evidence type="ECO:0000256" key="7">
    <source>
        <dbReference type="SAM" id="MobiDB-lite"/>
    </source>
</evidence>
<dbReference type="InterPro" id="IPR011006">
    <property type="entry name" value="CheY-like_superfamily"/>
</dbReference>
<evidence type="ECO:0000259" key="8">
    <source>
        <dbReference type="PROSITE" id="PS50110"/>
    </source>
</evidence>
<dbReference type="Pfam" id="PF00072">
    <property type="entry name" value="Response_reg"/>
    <property type="match status" value="1"/>
</dbReference>
<dbReference type="GO" id="GO:0000976">
    <property type="term" value="F:transcription cis-regulatory region binding"/>
    <property type="evidence" value="ECO:0007669"/>
    <property type="project" value="TreeGrafter"/>
</dbReference>
<feature type="region of interest" description="Disordered" evidence="7">
    <location>
        <begin position="121"/>
        <end position="155"/>
    </location>
</feature>